<dbReference type="EMBL" id="CAAALY010257846">
    <property type="protein sequence ID" value="VEL38409.1"/>
    <property type="molecule type" value="Genomic_DNA"/>
</dbReference>
<dbReference type="Proteomes" id="UP000784294">
    <property type="component" value="Unassembled WGS sequence"/>
</dbReference>
<evidence type="ECO:0000313" key="3">
    <source>
        <dbReference type="Proteomes" id="UP000784294"/>
    </source>
</evidence>
<evidence type="ECO:0000313" key="2">
    <source>
        <dbReference type="EMBL" id="VEL38409.1"/>
    </source>
</evidence>
<sequence length="170" mass="19159">MQLGLVVSGSVHLVSSACTGFLHFLLSFLCFAHLSIVSTFMSASVHYMHPGAVVAWPQSFGHALYGPRRYDEARHSFLMVNAFGDSLSADRLRRVQTDMFLVGEPESLSALTWPGPFRGSNSRVAAFLWWMLGLDCGREAGLGVVMVRGELGERERERQIWWRRAGWQRR</sequence>
<proteinExistence type="predicted"/>
<keyword evidence="3" id="KW-1185">Reference proteome</keyword>
<feature type="transmembrane region" description="Helical" evidence="1">
    <location>
        <begin position="26"/>
        <end position="48"/>
    </location>
</feature>
<keyword evidence="1" id="KW-0472">Membrane</keyword>
<gene>
    <name evidence="2" type="ORF">PXEA_LOCUS31849</name>
</gene>
<organism evidence="2 3">
    <name type="scientific">Protopolystoma xenopodis</name>
    <dbReference type="NCBI Taxonomy" id="117903"/>
    <lineage>
        <taxon>Eukaryota</taxon>
        <taxon>Metazoa</taxon>
        <taxon>Spiralia</taxon>
        <taxon>Lophotrochozoa</taxon>
        <taxon>Platyhelminthes</taxon>
        <taxon>Monogenea</taxon>
        <taxon>Polyopisthocotylea</taxon>
        <taxon>Polystomatidea</taxon>
        <taxon>Polystomatidae</taxon>
        <taxon>Protopolystoma</taxon>
    </lineage>
</organism>
<reference evidence="2" key="1">
    <citation type="submission" date="2018-11" db="EMBL/GenBank/DDBJ databases">
        <authorList>
            <consortium name="Pathogen Informatics"/>
        </authorList>
    </citation>
    <scope>NUCLEOTIDE SEQUENCE</scope>
</reference>
<keyword evidence="1" id="KW-0812">Transmembrane</keyword>
<dbReference type="AlphaFoldDB" id="A0A448XJV3"/>
<evidence type="ECO:0000256" key="1">
    <source>
        <dbReference type="SAM" id="Phobius"/>
    </source>
</evidence>
<name>A0A448XJV3_9PLAT</name>
<comment type="caution">
    <text evidence="2">The sequence shown here is derived from an EMBL/GenBank/DDBJ whole genome shotgun (WGS) entry which is preliminary data.</text>
</comment>
<accession>A0A448XJV3</accession>
<protein>
    <submittedName>
        <fullName evidence="2">Uncharacterized protein</fullName>
    </submittedName>
</protein>
<keyword evidence="1" id="KW-1133">Transmembrane helix</keyword>